<dbReference type="GO" id="GO:0005667">
    <property type="term" value="C:transcription regulator complex"/>
    <property type="evidence" value="ECO:0007669"/>
    <property type="project" value="TreeGrafter"/>
</dbReference>
<dbReference type="VEuPathDB" id="VectorBase:MDOMA2_020018"/>
<accession>A0A1I8MMX8</accession>
<evidence type="ECO:0000259" key="1">
    <source>
        <dbReference type="PROSITE" id="PS51029"/>
    </source>
</evidence>
<dbReference type="InterPro" id="IPR039353">
    <property type="entry name" value="TF_Adf1"/>
</dbReference>
<keyword evidence="3" id="KW-1185">Reference proteome</keyword>
<reference evidence="2" key="1">
    <citation type="submission" date="2020-05" db="UniProtKB">
        <authorList>
            <consortium name="EnsemblMetazoa"/>
        </authorList>
    </citation>
    <scope>IDENTIFICATION</scope>
    <source>
        <strain evidence="2">Aabys</strain>
    </source>
</reference>
<dbReference type="EnsemblMetazoa" id="MDOA006648-RA">
    <property type="protein sequence ID" value="MDOA006648-PA"/>
    <property type="gene ID" value="MDOA006648"/>
</dbReference>
<feature type="domain" description="MADF" evidence="1">
    <location>
        <begin position="6"/>
        <end position="91"/>
    </location>
</feature>
<dbReference type="Proteomes" id="UP001652621">
    <property type="component" value="Unplaced"/>
</dbReference>
<dbReference type="InterPro" id="IPR006578">
    <property type="entry name" value="MADF-dom"/>
</dbReference>
<proteinExistence type="predicted"/>
<name>A0A1I8MMX8_MUSDO</name>
<dbReference type="PANTHER" id="PTHR12243:SF60">
    <property type="entry name" value="SI:CH211-15D5.12-RELATED"/>
    <property type="match status" value="1"/>
</dbReference>
<evidence type="ECO:0000313" key="2">
    <source>
        <dbReference type="EnsemblMetazoa" id="MDOA006648-PA"/>
    </source>
</evidence>
<dbReference type="OrthoDB" id="5779735at2759"/>
<dbReference type="RefSeq" id="XP_005180325.1">
    <property type="nucleotide sequence ID" value="XM_005180268.3"/>
</dbReference>
<protein>
    <submittedName>
        <fullName evidence="4">Uncharacterized protein LOC101890588</fullName>
    </submittedName>
</protein>
<sequence length="249" mass="28809">MLFDERLVELVEKNDILYNRNNKCYLSISLKKKVWENIAKQMRASEEDVVKRYRELRDRYVRSKRLEMLSGEKQPVAPIVQRLNFLAPHIFNKKSNAKVTWKGDVPVTTPALQRSQETSKLPMCEETSNSLFDTSCASSNSGIFKKNPNRSNIKQEPHWNDLDELTQSDCESDNDISNNTESDDEAFHQAVNTFKDLCKTQEKLNDTNCAIDGFIHMIMSIIENMSPAKRTKAMLKVIEILMKIKQEND</sequence>
<organism evidence="2">
    <name type="scientific">Musca domestica</name>
    <name type="common">House fly</name>
    <dbReference type="NCBI Taxonomy" id="7370"/>
    <lineage>
        <taxon>Eukaryota</taxon>
        <taxon>Metazoa</taxon>
        <taxon>Ecdysozoa</taxon>
        <taxon>Arthropoda</taxon>
        <taxon>Hexapoda</taxon>
        <taxon>Insecta</taxon>
        <taxon>Pterygota</taxon>
        <taxon>Neoptera</taxon>
        <taxon>Endopterygota</taxon>
        <taxon>Diptera</taxon>
        <taxon>Brachycera</taxon>
        <taxon>Muscomorpha</taxon>
        <taxon>Muscoidea</taxon>
        <taxon>Muscidae</taxon>
        <taxon>Musca</taxon>
    </lineage>
</organism>
<dbReference type="GO" id="GO:0005634">
    <property type="term" value="C:nucleus"/>
    <property type="evidence" value="ECO:0007669"/>
    <property type="project" value="TreeGrafter"/>
</dbReference>
<gene>
    <name evidence="2" type="primary">101890588</name>
    <name evidence="4" type="synonym">LOC101890588</name>
</gene>
<dbReference type="SMART" id="SM00595">
    <property type="entry name" value="MADF"/>
    <property type="match status" value="1"/>
</dbReference>
<dbReference type="PROSITE" id="PS51029">
    <property type="entry name" value="MADF"/>
    <property type="match status" value="1"/>
</dbReference>
<evidence type="ECO:0000313" key="4">
    <source>
        <dbReference type="RefSeq" id="XP_005180325.1"/>
    </source>
</evidence>
<dbReference type="VEuPathDB" id="VectorBase:MDOA006648"/>
<reference evidence="4" key="2">
    <citation type="submission" date="2025-04" db="UniProtKB">
        <authorList>
            <consortium name="RefSeq"/>
        </authorList>
    </citation>
    <scope>IDENTIFICATION</scope>
    <source>
        <strain evidence="4">Aabys</strain>
    </source>
</reference>
<dbReference type="Pfam" id="PF10545">
    <property type="entry name" value="MADF_DNA_bdg"/>
    <property type="match status" value="1"/>
</dbReference>
<evidence type="ECO:0000313" key="3">
    <source>
        <dbReference type="Proteomes" id="UP001652621"/>
    </source>
</evidence>
<dbReference type="PANTHER" id="PTHR12243">
    <property type="entry name" value="MADF DOMAIN TRANSCRIPTION FACTOR"/>
    <property type="match status" value="1"/>
</dbReference>
<dbReference type="KEGG" id="mde:101890588"/>
<dbReference type="GO" id="GO:0006357">
    <property type="term" value="P:regulation of transcription by RNA polymerase II"/>
    <property type="evidence" value="ECO:0007669"/>
    <property type="project" value="TreeGrafter"/>
</dbReference>
<dbReference type="GeneID" id="101890588"/>
<dbReference type="AlphaFoldDB" id="A0A1I8MMX8"/>